<dbReference type="AlphaFoldDB" id="A0A1I7Y8H8"/>
<evidence type="ECO:0000256" key="5">
    <source>
        <dbReference type="ARBA" id="ARBA00023136"/>
    </source>
</evidence>
<evidence type="ECO:0000256" key="1">
    <source>
        <dbReference type="ARBA" id="ARBA00004167"/>
    </source>
</evidence>
<dbReference type="Proteomes" id="UP000095287">
    <property type="component" value="Unplaced"/>
</dbReference>
<organism evidence="7 8">
    <name type="scientific">Steinernema glaseri</name>
    <dbReference type="NCBI Taxonomy" id="37863"/>
    <lineage>
        <taxon>Eukaryota</taxon>
        <taxon>Metazoa</taxon>
        <taxon>Ecdysozoa</taxon>
        <taxon>Nematoda</taxon>
        <taxon>Chromadorea</taxon>
        <taxon>Rhabditida</taxon>
        <taxon>Tylenchina</taxon>
        <taxon>Panagrolaimomorpha</taxon>
        <taxon>Strongyloidoidea</taxon>
        <taxon>Steinernematidae</taxon>
        <taxon>Steinernema</taxon>
    </lineage>
</organism>
<dbReference type="PANTHER" id="PTHR13674:SF5">
    <property type="entry name" value="UPF0389 PROTEIN CG9231"/>
    <property type="match status" value="1"/>
</dbReference>
<dbReference type="WBParaSite" id="L893_g13558.t1">
    <property type="protein sequence ID" value="L893_g13558.t1"/>
    <property type="gene ID" value="L893_g13558"/>
</dbReference>
<keyword evidence="3 6" id="KW-0812">Transmembrane</keyword>
<evidence type="ECO:0000256" key="4">
    <source>
        <dbReference type="ARBA" id="ARBA00022989"/>
    </source>
</evidence>
<comment type="similarity">
    <text evidence="2">Belongs to the UPF0389 family.</text>
</comment>
<evidence type="ECO:0000256" key="3">
    <source>
        <dbReference type="ARBA" id="ARBA00022692"/>
    </source>
</evidence>
<evidence type="ECO:0000313" key="7">
    <source>
        <dbReference type="Proteomes" id="UP000095287"/>
    </source>
</evidence>
<evidence type="ECO:0000256" key="2">
    <source>
        <dbReference type="ARBA" id="ARBA00007363"/>
    </source>
</evidence>
<name>A0A1I7Y8H8_9BILA</name>
<comment type="subcellular location">
    <subcellularLocation>
        <location evidence="1">Membrane</location>
        <topology evidence="1">Single-pass membrane protein</topology>
    </subcellularLocation>
</comment>
<dbReference type="InterPro" id="IPR009432">
    <property type="entry name" value="DUF1075"/>
</dbReference>
<keyword evidence="4 6" id="KW-1133">Transmembrane helix</keyword>
<protein>
    <submittedName>
        <fullName evidence="8">Expressed conserved protein</fullName>
    </submittedName>
</protein>
<dbReference type="Pfam" id="PF06388">
    <property type="entry name" value="DUF1075"/>
    <property type="match status" value="1"/>
</dbReference>
<dbReference type="PANTHER" id="PTHR13674">
    <property type="entry name" value="GROWTH AND TRANSFORMATION-DEPENDENT PROTEIN"/>
    <property type="match status" value="1"/>
</dbReference>
<reference evidence="8" key="1">
    <citation type="submission" date="2016-11" db="UniProtKB">
        <authorList>
            <consortium name="WormBaseParasite"/>
        </authorList>
    </citation>
    <scope>IDENTIFICATION</scope>
</reference>
<keyword evidence="5 6" id="KW-0472">Membrane</keyword>
<proteinExistence type="inferred from homology"/>
<dbReference type="GO" id="GO:0016020">
    <property type="term" value="C:membrane"/>
    <property type="evidence" value="ECO:0007669"/>
    <property type="project" value="UniProtKB-SubCell"/>
</dbReference>
<feature type="transmembrane region" description="Helical" evidence="6">
    <location>
        <begin position="107"/>
        <end position="124"/>
    </location>
</feature>
<accession>A0A1I7Y8H8</accession>
<sequence length="147" mass="16698">MASSRSLLRLTGAQRRFFCSGKVPQQQGANQATNAAAEKPLYVTRKTFADTDYKNRFARSMDSSSGHRPTSMQRHFLVITRMFKSRSEIPEYVAHGTMARMHDRMRVVFIIAASVSFFTIFYGVELINSARIERDKRAGKSMSSMES</sequence>
<keyword evidence="7" id="KW-1185">Reference proteome</keyword>
<evidence type="ECO:0000313" key="8">
    <source>
        <dbReference type="WBParaSite" id="L893_g13558.t1"/>
    </source>
</evidence>
<evidence type="ECO:0000256" key="6">
    <source>
        <dbReference type="SAM" id="Phobius"/>
    </source>
</evidence>